<dbReference type="Pfam" id="PF12174">
    <property type="entry name" value="RST"/>
    <property type="match status" value="1"/>
</dbReference>
<gene>
    <name evidence="9" type="primary">LOC111290409</name>
</gene>
<evidence type="ECO:0000256" key="2">
    <source>
        <dbReference type="ARBA" id="ARBA00022473"/>
    </source>
</evidence>
<keyword evidence="4" id="KW-0539">Nucleus</keyword>
<dbReference type="KEGG" id="dzi:111290409"/>
<evidence type="ECO:0000259" key="6">
    <source>
        <dbReference type="PROSITE" id="PS51059"/>
    </source>
</evidence>
<dbReference type="RefSeq" id="XP_022737436.1">
    <property type="nucleotide sequence ID" value="XM_022881701.1"/>
</dbReference>
<dbReference type="GO" id="GO:0005634">
    <property type="term" value="C:nucleus"/>
    <property type="evidence" value="ECO:0007669"/>
    <property type="project" value="UniProtKB-SubCell"/>
</dbReference>
<keyword evidence="8" id="KW-1185">Reference proteome</keyword>
<feature type="domain" description="RST" evidence="7">
    <location>
        <begin position="268"/>
        <end position="339"/>
    </location>
</feature>
<sequence length="364" mass="40706">MAYNQNQYNHFPSFQTQGSDRTQTVTSNSTSLEASNDQESIISDCESCVSGPSFDQSSLFNNGLIRLFPGDKAHDLIKKRFLSNLGTMAAHTKDLTIQKNAFLGVTWQARLQSFEIFIKAMEKKCGGDANVKYAWCPATRDEISKIVDHGFGHCGMPENSGLYGCGVYLSPDDSPMDSVKNAMVDKNGVRYLMLCRVILGKSEVVQPGSKQCHPSSDEFDSGVDDLSSPKKYILWSTHVNTHILPEFILSFTAPPSVKGFLGMQDRLKMPTSPWISFPALISALSEFLPRTSINLIAKYYRDHKDKKISRHELIQFVRQIAGDKLLMAVIKSSRTKRPFSFSSIQGTTEHGSRNTVRYHQKRIG</sequence>
<feature type="domain" description="PARP catalytic" evidence="6">
    <location>
        <begin position="51"/>
        <end position="272"/>
    </location>
</feature>
<dbReference type="AlphaFoldDB" id="A0A6P5YBM2"/>
<dbReference type="GO" id="GO:0003950">
    <property type="term" value="F:NAD+ poly-ADP-ribosyltransferase activity"/>
    <property type="evidence" value="ECO:0007669"/>
    <property type="project" value="InterPro"/>
</dbReference>
<accession>A0A6P5YBM2</accession>
<dbReference type="PANTHER" id="PTHR32263:SF12">
    <property type="entry name" value="INACTIVE POLY [ADP-RIBOSE] POLYMERASE SRO4-RELATED"/>
    <property type="match status" value="1"/>
</dbReference>
<proteinExistence type="predicted"/>
<dbReference type="Proteomes" id="UP000515121">
    <property type="component" value="Unplaced"/>
</dbReference>
<evidence type="ECO:0000313" key="8">
    <source>
        <dbReference type="Proteomes" id="UP000515121"/>
    </source>
</evidence>
<keyword evidence="3" id="KW-0346">Stress response</keyword>
<feature type="region of interest" description="Disordered" evidence="5">
    <location>
        <begin position="1"/>
        <end position="38"/>
    </location>
</feature>
<dbReference type="OrthoDB" id="6133115at2759"/>
<keyword evidence="2" id="KW-0217">Developmental protein</keyword>
<protein>
    <submittedName>
        <fullName evidence="9">Probable inactive poly [ADP-ribose] polymerase SRO5</fullName>
    </submittedName>
</protein>
<dbReference type="PROSITE" id="PS51879">
    <property type="entry name" value="RST"/>
    <property type="match status" value="1"/>
</dbReference>
<evidence type="ECO:0000256" key="3">
    <source>
        <dbReference type="ARBA" id="ARBA00023016"/>
    </source>
</evidence>
<evidence type="ECO:0000256" key="5">
    <source>
        <dbReference type="SAM" id="MobiDB-lite"/>
    </source>
</evidence>
<dbReference type="InterPro" id="IPR044964">
    <property type="entry name" value="RCD1/SRO1-5"/>
</dbReference>
<dbReference type="GeneID" id="111290409"/>
<evidence type="ECO:0000256" key="4">
    <source>
        <dbReference type="ARBA" id="ARBA00023242"/>
    </source>
</evidence>
<name>A0A6P5YBM2_DURZI</name>
<dbReference type="PANTHER" id="PTHR32263">
    <property type="entry name" value="INACTIVE POLY [ADP-RIBOSE] POLYMERASE SRO4-RELATED"/>
    <property type="match status" value="1"/>
</dbReference>
<dbReference type="Gene3D" id="3.90.228.10">
    <property type="match status" value="1"/>
</dbReference>
<dbReference type="SUPFAM" id="SSF56399">
    <property type="entry name" value="ADP-ribosylation"/>
    <property type="match status" value="1"/>
</dbReference>
<evidence type="ECO:0000256" key="1">
    <source>
        <dbReference type="ARBA" id="ARBA00004123"/>
    </source>
</evidence>
<dbReference type="InterPro" id="IPR012317">
    <property type="entry name" value="Poly(ADP-ribose)pol_cat_dom"/>
</dbReference>
<feature type="region of interest" description="Disordered" evidence="5">
    <location>
        <begin position="341"/>
        <end position="364"/>
    </location>
</feature>
<evidence type="ECO:0000313" key="9">
    <source>
        <dbReference type="RefSeq" id="XP_022737436.1"/>
    </source>
</evidence>
<organism evidence="8 9">
    <name type="scientific">Durio zibethinus</name>
    <name type="common">Durian</name>
    <dbReference type="NCBI Taxonomy" id="66656"/>
    <lineage>
        <taxon>Eukaryota</taxon>
        <taxon>Viridiplantae</taxon>
        <taxon>Streptophyta</taxon>
        <taxon>Embryophyta</taxon>
        <taxon>Tracheophyta</taxon>
        <taxon>Spermatophyta</taxon>
        <taxon>Magnoliopsida</taxon>
        <taxon>eudicotyledons</taxon>
        <taxon>Gunneridae</taxon>
        <taxon>Pentapetalae</taxon>
        <taxon>rosids</taxon>
        <taxon>malvids</taxon>
        <taxon>Malvales</taxon>
        <taxon>Malvaceae</taxon>
        <taxon>Helicteroideae</taxon>
        <taxon>Durio</taxon>
    </lineage>
</organism>
<dbReference type="InterPro" id="IPR022003">
    <property type="entry name" value="RST"/>
</dbReference>
<reference evidence="9" key="1">
    <citation type="submission" date="2025-08" db="UniProtKB">
        <authorList>
            <consortium name="RefSeq"/>
        </authorList>
    </citation>
    <scope>IDENTIFICATION</scope>
    <source>
        <tissue evidence="9">Fruit stalk</tissue>
    </source>
</reference>
<evidence type="ECO:0000259" key="7">
    <source>
        <dbReference type="PROSITE" id="PS51879"/>
    </source>
</evidence>
<dbReference type="PROSITE" id="PS51059">
    <property type="entry name" value="PARP_CATALYTIC"/>
    <property type="match status" value="1"/>
</dbReference>
<comment type="subcellular location">
    <subcellularLocation>
        <location evidence="1">Nucleus</location>
    </subcellularLocation>
</comment>
<feature type="compositionally biased region" description="Polar residues" evidence="5">
    <location>
        <begin position="341"/>
        <end position="355"/>
    </location>
</feature>